<name>G7E1C6_MIXOS</name>
<reference evidence="1 2" key="2">
    <citation type="journal article" date="2012" name="Open Biol.">
        <title>Characteristics of nucleosomes and linker DNA regions on the genome of the basidiomycete Mixia osmundae revealed by mono- and dinucleosome mapping.</title>
        <authorList>
            <person name="Nishida H."/>
            <person name="Kondo S."/>
            <person name="Matsumoto T."/>
            <person name="Suzuki Y."/>
            <person name="Yoshikawa H."/>
            <person name="Taylor T.D."/>
            <person name="Sugiyama J."/>
        </authorList>
    </citation>
    <scope>NUCLEOTIDE SEQUENCE [LARGE SCALE GENOMIC DNA]</scope>
    <source>
        <strain evidence="2">CBS 9802 / IAM 14324 / JCM 22182 / KY 12970</strain>
    </source>
</reference>
<dbReference type="Proteomes" id="UP000009131">
    <property type="component" value="Unassembled WGS sequence"/>
</dbReference>
<evidence type="ECO:0000313" key="1">
    <source>
        <dbReference type="EMBL" id="GAA96636.1"/>
    </source>
</evidence>
<dbReference type="HOGENOM" id="CLU_1030905_0_0_1"/>
<dbReference type="AlphaFoldDB" id="G7E1C6"/>
<reference evidence="1 2" key="1">
    <citation type="journal article" date="2011" name="J. Gen. Appl. Microbiol.">
        <title>Draft genome sequencing of the enigmatic basidiomycete Mixia osmundae.</title>
        <authorList>
            <person name="Nishida H."/>
            <person name="Nagatsuka Y."/>
            <person name="Sugiyama J."/>
        </authorList>
    </citation>
    <scope>NUCLEOTIDE SEQUENCE [LARGE SCALE GENOMIC DNA]</scope>
    <source>
        <strain evidence="2">CBS 9802 / IAM 14324 / JCM 22182 / KY 12970</strain>
    </source>
</reference>
<dbReference type="InParanoid" id="G7E1C6"/>
<organism evidence="1 2">
    <name type="scientific">Mixia osmundae (strain CBS 9802 / IAM 14324 / JCM 22182 / KY 12970)</name>
    <dbReference type="NCBI Taxonomy" id="764103"/>
    <lineage>
        <taxon>Eukaryota</taxon>
        <taxon>Fungi</taxon>
        <taxon>Dikarya</taxon>
        <taxon>Basidiomycota</taxon>
        <taxon>Pucciniomycotina</taxon>
        <taxon>Mixiomycetes</taxon>
        <taxon>Mixiales</taxon>
        <taxon>Mixiaceae</taxon>
        <taxon>Mixia</taxon>
    </lineage>
</organism>
<comment type="caution">
    <text evidence="1">The sequence shown here is derived from an EMBL/GenBank/DDBJ whole genome shotgun (WGS) entry which is preliminary data.</text>
</comment>
<dbReference type="EMBL" id="BABT02000102">
    <property type="protein sequence ID" value="GAA96636.1"/>
    <property type="molecule type" value="Genomic_DNA"/>
</dbReference>
<sequence>MSTGSGVIVRLVSDTPISLDSIAWRACCSAEYTMHLFTDTELHLMTRMEEHTTLYCGAHSKSGAKRDCNLDSLGNPPEETRCPTVSRLLAYYDRTAQSYYTTITAGFFNNCPASTAPGIFSILLLASPNAQLAFELEVLPPIYDSTDWTVIASGPPGVKSIITHDRLSSVQPAVTVSLKIDFNERQQHYADWIECCQAWLTFSAEIDVLEQKMTIIPDSQKLEVYCATTSERDPMSGSSSKCSPAALGHPKAVTQCVGSINLGASSLKTM</sequence>
<proteinExistence type="predicted"/>
<gene>
    <name evidence="1" type="primary">Mo03306</name>
    <name evidence="1" type="ORF">E5Q_03306</name>
</gene>
<protein>
    <submittedName>
        <fullName evidence="1">Uncharacterized protein</fullName>
    </submittedName>
</protein>
<keyword evidence="2" id="KW-1185">Reference proteome</keyword>
<evidence type="ECO:0000313" key="2">
    <source>
        <dbReference type="Proteomes" id="UP000009131"/>
    </source>
</evidence>
<accession>G7E1C6</accession>